<dbReference type="OrthoDB" id="20872at2759"/>
<protein>
    <submittedName>
        <fullName evidence="2">HET-domain-containing protein</fullName>
    </submittedName>
</protein>
<dbReference type="PANTHER" id="PTHR10622">
    <property type="entry name" value="HET DOMAIN-CONTAINING PROTEIN"/>
    <property type="match status" value="1"/>
</dbReference>
<evidence type="ECO:0000313" key="3">
    <source>
        <dbReference type="Proteomes" id="UP000799436"/>
    </source>
</evidence>
<dbReference type="EMBL" id="ML995850">
    <property type="protein sequence ID" value="KAF2767922.1"/>
    <property type="molecule type" value="Genomic_DNA"/>
</dbReference>
<evidence type="ECO:0000259" key="1">
    <source>
        <dbReference type="Pfam" id="PF06985"/>
    </source>
</evidence>
<organism evidence="2 3">
    <name type="scientific">Teratosphaeria nubilosa</name>
    <dbReference type="NCBI Taxonomy" id="161662"/>
    <lineage>
        <taxon>Eukaryota</taxon>
        <taxon>Fungi</taxon>
        <taxon>Dikarya</taxon>
        <taxon>Ascomycota</taxon>
        <taxon>Pezizomycotina</taxon>
        <taxon>Dothideomycetes</taxon>
        <taxon>Dothideomycetidae</taxon>
        <taxon>Mycosphaerellales</taxon>
        <taxon>Teratosphaeriaceae</taxon>
        <taxon>Teratosphaeria</taxon>
    </lineage>
</organism>
<evidence type="ECO:0000313" key="2">
    <source>
        <dbReference type="EMBL" id="KAF2767922.1"/>
    </source>
</evidence>
<accession>A0A6G1L5Q4</accession>
<dbReference type="Pfam" id="PF06985">
    <property type="entry name" value="HET"/>
    <property type="match status" value="1"/>
</dbReference>
<dbReference type="Proteomes" id="UP000799436">
    <property type="component" value="Unassembled WGS sequence"/>
</dbReference>
<name>A0A6G1L5Q4_9PEZI</name>
<sequence>MPVDLQAESNKLSFLHSPDGVAYTILSHNWADGEVLFRDLDRLETASSKLGWKKVDYMCRQTIRDGLEWTWIDTCCIDKSSSAELSEAINSMFTWYHSATICHVYLGDFQCTIATANLDNDSFRRCRWWHRGWTLQELFAPCAVSLWDQKWNYLGMLEDIAELAPEITHVDLDVLLGITLPADVCIARRLSWAASRKTTRLEDEAYALLGILNINMPVIYGEGRGAFQRLQEIIMRKSSDLTILAWAGALCSDAKYSRCSYRH</sequence>
<keyword evidence="3" id="KW-1185">Reference proteome</keyword>
<dbReference type="PANTHER" id="PTHR10622:SF12">
    <property type="entry name" value="HET DOMAIN-CONTAINING PROTEIN"/>
    <property type="match status" value="1"/>
</dbReference>
<proteinExistence type="predicted"/>
<dbReference type="InterPro" id="IPR010730">
    <property type="entry name" value="HET"/>
</dbReference>
<dbReference type="AlphaFoldDB" id="A0A6G1L5Q4"/>
<gene>
    <name evidence="2" type="ORF">EJ03DRAFT_390192</name>
</gene>
<feature type="domain" description="Heterokaryon incompatibility" evidence="1">
    <location>
        <begin position="23"/>
        <end position="109"/>
    </location>
</feature>
<reference evidence="2" key="1">
    <citation type="journal article" date="2020" name="Stud. Mycol.">
        <title>101 Dothideomycetes genomes: a test case for predicting lifestyles and emergence of pathogens.</title>
        <authorList>
            <person name="Haridas S."/>
            <person name="Albert R."/>
            <person name="Binder M."/>
            <person name="Bloem J."/>
            <person name="Labutti K."/>
            <person name="Salamov A."/>
            <person name="Andreopoulos B."/>
            <person name="Baker S."/>
            <person name="Barry K."/>
            <person name="Bills G."/>
            <person name="Bluhm B."/>
            <person name="Cannon C."/>
            <person name="Castanera R."/>
            <person name="Culley D."/>
            <person name="Daum C."/>
            <person name="Ezra D."/>
            <person name="Gonzalez J."/>
            <person name="Henrissat B."/>
            <person name="Kuo A."/>
            <person name="Liang C."/>
            <person name="Lipzen A."/>
            <person name="Lutzoni F."/>
            <person name="Magnuson J."/>
            <person name="Mondo S."/>
            <person name="Nolan M."/>
            <person name="Ohm R."/>
            <person name="Pangilinan J."/>
            <person name="Park H.-J."/>
            <person name="Ramirez L."/>
            <person name="Alfaro M."/>
            <person name="Sun H."/>
            <person name="Tritt A."/>
            <person name="Yoshinaga Y."/>
            <person name="Zwiers L.-H."/>
            <person name="Turgeon B."/>
            <person name="Goodwin S."/>
            <person name="Spatafora J."/>
            <person name="Crous P."/>
            <person name="Grigoriev I."/>
        </authorList>
    </citation>
    <scope>NUCLEOTIDE SEQUENCE</scope>
    <source>
        <strain evidence="2">CBS 116005</strain>
    </source>
</reference>